<evidence type="ECO:0000313" key="2">
    <source>
        <dbReference type="EMBL" id="MFC3301499.1"/>
    </source>
</evidence>
<keyword evidence="1" id="KW-0732">Signal</keyword>
<sequence>MRHYAPPRRISRYGIAALAIFGSLAGTSHAQDPWAFSGGAAVVSDYRFRGLSQTMRDPAVQASISAARGGFTGSIWASNVEGFADAEIDFVLDYGFSHGDNNFNVGGIYYAYAGSGTDGLDYVEGYATWGRSFGDWSLGLAGYYSPDFFGGSGNATYSQASASFAATEKVSINSYYGYQYVEESGVYGVPDYSVWSIGVSYTPDIVTFALDYVDTDISDTECGGNSCDGSLIASVSVSF</sequence>
<keyword evidence="3" id="KW-1185">Reference proteome</keyword>
<dbReference type="InterPro" id="IPR010239">
    <property type="entry name" value="CHP02001"/>
</dbReference>
<proteinExistence type="predicted"/>
<reference evidence="3" key="1">
    <citation type="journal article" date="2019" name="Int. J. Syst. Evol. Microbiol.">
        <title>The Global Catalogue of Microorganisms (GCM) 10K type strain sequencing project: providing services to taxonomists for standard genome sequencing and annotation.</title>
        <authorList>
            <consortium name="The Broad Institute Genomics Platform"/>
            <consortium name="The Broad Institute Genome Sequencing Center for Infectious Disease"/>
            <person name="Wu L."/>
            <person name="Ma J."/>
        </authorList>
    </citation>
    <scope>NUCLEOTIDE SEQUENCE [LARGE SCALE GENOMIC DNA]</scope>
    <source>
        <strain evidence="3">KCTC 22245</strain>
    </source>
</reference>
<evidence type="ECO:0000313" key="3">
    <source>
        <dbReference type="Proteomes" id="UP001595607"/>
    </source>
</evidence>
<dbReference type="NCBIfam" id="TIGR02001">
    <property type="entry name" value="gcw_chp"/>
    <property type="match status" value="1"/>
</dbReference>
<gene>
    <name evidence="2" type="ORF">ACFONP_01985</name>
</gene>
<organism evidence="2 3">
    <name type="scientific">Parvularcula lutaonensis</name>
    <dbReference type="NCBI Taxonomy" id="491923"/>
    <lineage>
        <taxon>Bacteria</taxon>
        <taxon>Pseudomonadati</taxon>
        <taxon>Pseudomonadota</taxon>
        <taxon>Alphaproteobacteria</taxon>
        <taxon>Parvularculales</taxon>
        <taxon>Parvularculaceae</taxon>
        <taxon>Parvularcula</taxon>
    </lineage>
</organism>
<feature type="chain" id="PRO_5045219433" evidence="1">
    <location>
        <begin position="31"/>
        <end position="239"/>
    </location>
</feature>
<comment type="caution">
    <text evidence="2">The sequence shown here is derived from an EMBL/GenBank/DDBJ whole genome shotgun (WGS) entry which is preliminary data.</text>
</comment>
<feature type="signal peptide" evidence="1">
    <location>
        <begin position="1"/>
        <end position="30"/>
    </location>
</feature>
<protein>
    <submittedName>
        <fullName evidence="2">TorF family putative porin</fullName>
    </submittedName>
</protein>
<dbReference type="Pfam" id="PF09694">
    <property type="entry name" value="Gcw_chp"/>
    <property type="match status" value="1"/>
</dbReference>
<name>A0ABV7M7W9_9PROT</name>
<dbReference type="Proteomes" id="UP001595607">
    <property type="component" value="Unassembled WGS sequence"/>
</dbReference>
<dbReference type="EMBL" id="JBHRVA010000002">
    <property type="protein sequence ID" value="MFC3301499.1"/>
    <property type="molecule type" value="Genomic_DNA"/>
</dbReference>
<dbReference type="RefSeq" id="WP_189572597.1">
    <property type="nucleotide sequence ID" value="NZ_BMXU01000001.1"/>
</dbReference>
<accession>A0ABV7M7W9</accession>
<evidence type="ECO:0000256" key="1">
    <source>
        <dbReference type="SAM" id="SignalP"/>
    </source>
</evidence>